<keyword evidence="3 4" id="KW-0732">Signal</keyword>
<feature type="signal peptide" evidence="4">
    <location>
        <begin position="1"/>
        <end position="22"/>
    </location>
</feature>
<dbReference type="SMART" id="SM00912">
    <property type="entry name" value="Haemagg_act"/>
    <property type="match status" value="1"/>
</dbReference>
<evidence type="ECO:0000313" key="7">
    <source>
        <dbReference type="Proteomes" id="UP000254496"/>
    </source>
</evidence>
<dbReference type="RefSeq" id="WP_115073495.1">
    <property type="nucleotide sequence ID" value="NZ_UGHE01000002.1"/>
</dbReference>
<evidence type="ECO:0000256" key="3">
    <source>
        <dbReference type="ARBA" id="ARBA00022729"/>
    </source>
</evidence>
<dbReference type="PANTHER" id="PTHR12338:SF8">
    <property type="entry name" value="HEME_HEMOPEXIN-BINDING PROTEIN"/>
    <property type="match status" value="1"/>
</dbReference>
<evidence type="ECO:0000256" key="1">
    <source>
        <dbReference type="ARBA" id="ARBA00004613"/>
    </source>
</evidence>
<evidence type="ECO:0000256" key="4">
    <source>
        <dbReference type="SAM" id="SignalP"/>
    </source>
</evidence>
<reference evidence="6 7" key="1">
    <citation type="submission" date="2018-06" db="EMBL/GenBank/DDBJ databases">
        <authorList>
            <consortium name="Pathogen Informatics"/>
            <person name="Doyle S."/>
        </authorList>
    </citation>
    <scope>NUCLEOTIDE SEQUENCE [LARGE SCALE GENOMIC DNA]</scope>
    <source>
        <strain evidence="6 7">NCTC8540</strain>
    </source>
</reference>
<sequence length="979" mass="107570">MNRLNLISLAIYGLFAGSSAYANTNTLPQGHNVKSGTAEFATQNTQMTITQKTPQVSIEWNSFDIGKENTVEFKQPTARSIAYNRINGGNASQIQGKLKANGRVFLANPNGVIFSETSQVNVGAILATTKELENAQALDKNNNNKLKFVRVNKDKNKNEGEIVNRGKIYADGENGFIVFVGDKVKNEGELKAKNFEKTTTRKETVCTGGQDYLCELNYGYRWEEQEVKETVRTPAQIILASGESFELELGGDRGTSVSVYLDKNTLASLIENKGAIIAENGYVELTAQGVNQVLDTAVNNDGLVKATMATRTDGKITLSAPKIELGAKSDLYAQQKLDFTSPEKSGSKQVKIRSQKGSKILAKETNIKVDKLHFEGEFARGEHNEDNFYRGGGLDRQDNLFNVELLGKINIGDQDATGSAVGNSENFISNDTLASMLGNSGRVNLKSTPDTSGSTINYGGFHWTGHFNVSHFKNTDSLLSLSTGSGIDLKNANIKSENGRLLILAQLTDYKNKVPQTANAKISISDSTIDLGNGSIGLGRSGRNADYVRNIASTEDEQRSYFDVSLKNVTLSNIDDFVVAGGFKTVDFDHVEHKGRMNLSLHGGNSRKYGAGNKTTGWEYGIKDLEERISRSEKDQDCERCRRWKATSDLDSNIAREFLDVTDSWIVEQDRKHLETTIQINNSNLSIDDGFLHLMAKNIRLKDSTINLNFAKNWKYDSEFPTIPKVSINGDTQLDNSHLNIRGAKIDKKFGTAAGLFFVGDLLGKNKSSVFIKTDDGYTVRTNGNSRWHGEKDKDDLKVTILNLGNSYDPEKYKNGVDITADYPELGNTGFSLAATKAKVLFENLSLTIIAPNGAPAYYSSKDLGIETKNADFSYYERPRTYKQQEANITGTTKRLNLSDKQVARLVDSLSGVQATNLSTDQSQQSAENQATLSSELALQSVENEKDVHVQVCIDGEECKNVNLGNQHSEATVNVGEIQ</sequence>
<gene>
    <name evidence="6" type="primary">hxuA</name>
    <name evidence="6" type="ORF">NCTC8540_02177</name>
</gene>
<dbReference type="Pfam" id="PF05860">
    <property type="entry name" value="TPS"/>
    <property type="match status" value="1"/>
</dbReference>
<dbReference type="PANTHER" id="PTHR12338">
    <property type="entry name" value="AUTOTRANSPORTER"/>
    <property type="match status" value="1"/>
</dbReference>
<proteinExistence type="predicted"/>
<dbReference type="InterPro" id="IPR008638">
    <property type="entry name" value="FhaB/CdiA-like_TPS"/>
</dbReference>
<dbReference type="AlphaFoldDB" id="A0AB38HE77"/>
<dbReference type="InterPro" id="IPR050909">
    <property type="entry name" value="Bact_Autotransporter_VF"/>
</dbReference>
<dbReference type="Proteomes" id="UP000254496">
    <property type="component" value="Unassembled WGS sequence"/>
</dbReference>
<protein>
    <submittedName>
        <fullName evidence="6">Heme/hemopexin-binding protein A (Heme:hemopexin utilization protein A)</fullName>
    </submittedName>
</protein>
<feature type="chain" id="PRO_5044194997" evidence="4">
    <location>
        <begin position="23"/>
        <end position="979"/>
    </location>
</feature>
<dbReference type="SUPFAM" id="SSF51126">
    <property type="entry name" value="Pectin lyase-like"/>
    <property type="match status" value="1"/>
</dbReference>
<evidence type="ECO:0000313" key="6">
    <source>
        <dbReference type="EMBL" id="STO69624.1"/>
    </source>
</evidence>
<organism evidence="6 7">
    <name type="scientific">Canicola haemoglobinophilus</name>
    <dbReference type="NCBI Taxonomy" id="733"/>
    <lineage>
        <taxon>Bacteria</taxon>
        <taxon>Pseudomonadati</taxon>
        <taxon>Pseudomonadota</taxon>
        <taxon>Gammaproteobacteria</taxon>
        <taxon>Pasteurellales</taxon>
        <taxon>Pasteurellaceae</taxon>
        <taxon>Canicola</taxon>
    </lineage>
</organism>
<dbReference type="InterPro" id="IPR011050">
    <property type="entry name" value="Pectin_lyase_fold/virulence"/>
</dbReference>
<comment type="caution">
    <text evidence="6">The sequence shown here is derived from an EMBL/GenBank/DDBJ whole genome shotgun (WGS) entry which is preliminary data.</text>
</comment>
<dbReference type="NCBIfam" id="TIGR01901">
    <property type="entry name" value="adhes_NPXG"/>
    <property type="match status" value="1"/>
</dbReference>
<feature type="domain" description="Filamentous haemagglutinin FhaB/tRNA nuclease CdiA-like TPS" evidence="5">
    <location>
        <begin position="24"/>
        <end position="136"/>
    </location>
</feature>
<name>A0AB38HE77_9PAST</name>
<evidence type="ECO:0000256" key="2">
    <source>
        <dbReference type="ARBA" id="ARBA00022525"/>
    </source>
</evidence>
<dbReference type="Gene3D" id="2.160.20.10">
    <property type="entry name" value="Single-stranded right-handed beta-helix, Pectin lyase-like"/>
    <property type="match status" value="1"/>
</dbReference>
<dbReference type="EMBL" id="UGHJ01000001">
    <property type="protein sequence ID" value="STO69624.1"/>
    <property type="molecule type" value="Genomic_DNA"/>
</dbReference>
<keyword evidence="2" id="KW-0964">Secreted</keyword>
<dbReference type="InterPro" id="IPR012334">
    <property type="entry name" value="Pectin_lyas_fold"/>
</dbReference>
<comment type="subcellular location">
    <subcellularLocation>
        <location evidence="1">Secreted</location>
    </subcellularLocation>
</comment>
<accession>A0AB38HE77</accession>
<dbReference type="GO" id="GO:0005576">
    <property type="term" value="C:extracellular region"/>
    <property type="evidence" value="ECO:0007669"/>
    <property type="project" value="UniProtKB-SubCell"/>
</dbReference>
<evidence type="ECO:0000259" key="5">
    <source>
        <dbReference type="SMART" id="SM00912"/>
    </source>
</evidence>